<gene>
    <name evidence="2" type="ORF">XM38_009460</name>
</gene>
<protein>
    <submittedName>
        <fullName evidence="2">Uncharacterized protein</fullName>
    </submittedName>
</protein>
<dbReference type="KEGG" id="hhg:XM38_009460"/>
<evidence type="ECO:0000256" key="1">
    <source>
        <dbReference type="SAM" id="MobiDB-lite"/>
    </source>
</evidence>
<keyword evidence="3" id="KW-1185">Reference proteome</keyword>
<evidence type="ECO:0000313" key="3">
    <source>
        <dbReference type="Proteomes" id="UP000191901"/>
    </source>
</evidence>
<dbReference type="EMBL" id="CP021983">
    <property type="protein sequence ID" value="ASC70016.1"/>
    <property type="molecule type" value="Genomic_DNA"/>
</dbReference>
<dbReference type="Proteomes" id="UP000191901">
    <property type="component" value="Chromosome"/>
</dbReference>
<name>A0A1Z3HI97_9CYAN</name>
<evidence type="ECO:0000313" key="2">
    <source>
        <dbReference type="EMBL" id="ASC70016.1"/>
    </source>
</evidence>
<accession>A0A1Z3HI97</accession>
<sequence length="53" mass="5513">MQSGFLEISALLPDTIGVNTVSLELVTCDNVASSNGASSDGSMSLQRRRTLGL</sequence>
<feature type="compositionally biased region" description="Low complexity" evidence="1">
    <location>
        <begin position="32"/>
        <end position="44"/>
    </location>
</feature>
<feature type="region of interest" description="Disordered" evidence="1">
    <location>
        <begin position="32"/>
        <end position="53"/>
    </location>
</feature>
<organism evidence="2 3">
    <name type="scientific">Halomicronema hongdechloris C2206</name>
    <dbReference type="NCBI Taxonomy" id="1641165"/>
    <lineage>
        <taxon>Bacteria</taxon>
        <taxon>Bacillati</taxon>
        <taxon>Cyanobacteriota</taxon>
        <taxon>Cyanophyceae</taxon>
        <taxon>Nodosilineales</taxon>
        <taxon>Nodosilineaceae</taxon>
        <taxon>Halomicronema</taxon>
    </lineage>
</organism>
<reference evidence="2 3" key="1">
    <citation type="journal article" date="2016" name="Biochim. Biophys. Acta">
        <title>Characterization of red-shifted phycobilisomes isolated from the chlorophyll f-containing cyanobacterium Halomicronema hongdechloris.</title>
        <authorList>
            <person name="Li Y."/>
            <person name="Lin Y."/>
            <person name="Garvey C.J."/>
            <person name="Birch D."/>
            <person name="Corkery R.W."/>
            <person name="Loughlin P.C."/>
            <person name="Scheer H."/>
            <person name="Willows R.D."/>
            <person name="Chen M."/>
        </authorList>
    </citation>
    <scope>NUCLEOTIDE SEQUENCE [LARGE SCALE GENOMIC DNA]</scope>
    <source>
        <strain evidence="2 3">C2206</strain>
    </source>
</reference>
<dbReference type="AlphaFoldDB" id="A0A1Z3HI97"/>
<proteinExistence type="predicted"/>